<protein>
    <submittedName>
        <fullName evidence="1">Uncharacterized protein</fullName>
    </submittedName>
</protein>
<proteinExistence type="predicted"/>
<evidence type="ECO:0000313" key="2">
    <source>
        <dbReference type="Proteomes" id="UP000800038"/>
    </source>
</evidence>
<organism evidence="1 2">
    <name type="scientific">Clathrospora elynae</name>
    <dbReference type="NCBI Taxonomy" id="706981"/>
    <lineage>
        <taxon>Eukaryota</taxon>
        <taxon>Fungi</taxon>
        <taxon>Dikarya</taxon>
        <taxon>Ascomycota</taxon>
        <taxon>Pezizomycotina</taxon>
        <taxon>Dothideomycetes</taxon>
        <taxon>Pleosporomycetidae</taxon>
        <taxon>Pleosporales</taxon>
        <taxon>Diademaceae</taxon>
        <taxon>Clathrospora</taxon>
    </lineage>
</organism>
<dbReference type="AlphaFoldDB" id="A0A6A5SIR7"/>
<reference evidence="1" key="1">
    <citation type="journal article" date="2020" name="Stud. Mycol.">
        <title>101 Dothideomycetes genomes: a test case for predicting lifestyles and emergence of pathogens.</title>
        <authorList>
            <person name="Haridas S."/>
            <person name="Albert R."/>
            <person name="Binder M."/>
            <person name="Bloem J."/>
            <person name="Labutti K."/>
            <person name="Salamov A."/>
            <person name="Andreopoulos B."/>
            <person name="Baker S."/>
            <person name="Barry K."/>
            <person name="Bills G."/>
            <person name="Bluhm B."/>
            <person name="Cannon C."/>
            <person name="Castanera R."/>
            <person name="Culley D."/>
            <person name="Daum C."/>
            <person name="Ezra D."/>
            <person name="Gonzalez J."/>
            <person name="Henrissat B."/>
            <person name="Kuo A."/>
            <person name="Liang C."/>
            <person name="Lipzen A."/>
            <person name="Lutzoni F."/>
            <person name="Magnuson J."/>
            <person name="Mondo S."/>
            <person name="Nolan M."/>
            <person name="Ohm R."/>
            <person name="Pangilinan J."/>
            <person name="Park H.-J."/>
            <person name="Ramirez L."/>
            <person name="Alfaro M."/>
            <person name="Sun H."/>
            <person name="Tritt A."/>
            <person name="Yoshinaga Y."/>
            <person name="Zwiers L.-H."/>
            <person name="Turgeon B."/>
            <person name="Goodwin S."/>
            <person name="Spatafora J."/>
            <person name="Crous P."/>
            <person name="Grigoriev I."/>
        </authorList>
    </citation>
    <scope>NUCLEOTIDE SEQUENCE</scope>
    <source>
        <strain evidence="1">CBS 161.51</strain>
    </source>
</reference>
<sequence length="61" mass="6937">MELFTCAHHHTHSHNVYSRVTSYHDSHDSGRGFQKNQMTLAHHSLQRGSIISVLGRLTTPL</sequence>
<name>A0A6A5SIR7_9PLEO</name>
<accession>A0A6A5SIR7</accession>
<dbReference type="EMBL" id="ML976084">
    <property type="protein sequence ID" value="KAF1939289.1"/>
    <property type="molecule type" value="Genomic_DNA"/>
</dbReference>
<evidence type="ECO:0000313" key="1">
    <source>
        <dbReference type="EMBL" id="KAF1939289.1"/>
    </source>
</evidence>
<keyword evidence="2" id="KW-1185">Reference proteome</keyword>
<gene>
    <name evidence="1" type="ORF">EJ02DRAFT_258634</name>
</gene>
<dbReference type="Proteomes" id="UP000800038">
    <property type="component" value="Unassembled WGS sequence"/>
</dbReference>